<dbReference type="EMBL" id="JANBPG010001443">
    <property type="protein sequence ID" value="KAJ1889938.1"/>
    <property type="molecule type" value="Genomic_DNA"/>
</dbReference>
<keyword evidence="2" id="KW-1185">Reference proteome</keyword>
<reference evidence="1" key="1">
    <citation type="submission" date="2022-07" db="EMBL/GenBank/DDBJ databases">
        <title>Phylogenomic reconstructions and comparative analyses of Kickxellomycotina fungi.</title>
        <authorList>
            <person name="Reynolds N.K."/>
            <person name="Stajich J.E."/>
            <person name="Barry K."/>
            <person name="Grigoriev I.V."/>
            <person name="Crous P."/>
            <person name="Smith M.E."/>
        </authorList>
    </citation>
    <scope>NUCLEOTIDE SEQUENCE</scope>
    <source>
        <strain evidence="1">Benny 63K</strain>
    </source>
</reference>
<proteinExistence type="predicted"/>
<sequence>MVALIGAASEASTSRLKEAESVRSVSNVDGLFSIMLYLLFTEAKGERSARIVNKVIEPGSEFKMFAQYAGASYKLKQDLNCAPSCLFPKTIETVVDYTWYNNLPASVGYISHNDRTGVIVVSFRGSADTQDWVQNSEFLMDPWPEHIPGSMVHHGFLTAYKSVSETVTARITRLIRLYPNYKLVFTGHSLGGAEAVLCAVDVLRMVPEVKSRVHIYTYGMPRIGNNAWADSIDALGIPIYRVVYESDLVPHIPFQWLGYQHFSQEVWIHKNQTHFCGMEQESLLCSAGTPYLDYNIKDHSQYSAADWKFTLQGVPETAIDGELYQNRQQKSLSITGGWEKNLRFVNQRTD</sequence>
<dbReference type="Proteomes" id="UP001150581">
    <property type="component" value="Unassembled WGS sequence"/>
</dbReference>
<accession>A0ACC1IBT9</accession>
<evidence type="ECO:0000313" key="1">
    <source>
        <dbReference type="EMBL" id="KAJ1889938.1"/>
    </source>
</evidence>
<organism evidence="1 2">
    <name type="scientific">Kickxella alabastrina</name>
    <dbReference type="NCBI Taxonomy" id="61397"/>
    <lineage>
        <taxon>Eukaryota</taxon>
        <taxon>Fungi</taxon>
        <taxon>Fungi incertae sedis</taxon>
        <taxon>Zoopagomycota</taxon>
        <taxon>Kickxellomycotina</taxon>
        <taxon>Kickxellomycetes</taxon>
        <taxon>Kickxellales</taxon>
        <taxon>Kickxellaceae</taxon>
        <taxon>Kickxella</taxon>
    </lineage>
</organism>
<name>A0ACC1IBT9_9FUNG</name>
<gene>
    <name evidence="1" type="ORF">LPJ66_007760</name>
</gene>
<comment type="caution">
    <text evidence="1">The sequence shown here is derived from an EMBL/GenBank/DDBJ whole genome shotgun (WGS) entry which is preliminary data.</text>
</comment>
<evidence type="ECO:0000313" key="2">
    <source>
        <dbReference type="Proteomes" id="UP001150581"/>
    </source>
</evidence>
<protein>
    <submittedName>
        <fullName evidence="1">Uncharacterized protein</fullName>
    </submittedName>
</protein>